<evidence type="ECO:0000313" key="3">
    <source>
        <dbReference type="Proteomes" id="UP000077266"/>
    </source>
</evidence>
<protein>
    <submittedName>
        <fullName evidence="2">Uncharacterized protein</fullName>
    </submittedName>
</protein>
<dbReference type="EMBL" id="KV426445">
    <property type="protein sequence ID" value="KZV80824.1"/>
    <property type="molecule type" value="Genomic_DNA"/>
</dbReference>
<accession>A0A165BKT0</accession>
<feature type="compositionally biased region" description="Basic and acidic residues" evidence="1">
    <location>
        <begin position="10"/>
        <end position="23"/>
    </location>
</feature>
<sequence length="390" mass="41898">MSNYIPSRRSSPERQHSAPEHLDFYRKPNVEKKNGVVPWWRTVNAGANPPIYDQYDDPGNVQLREARARAVDDAHRTNRVPPGADLEPWRWVVRIFVCGLSNRSGEVGKVVSPGVRLQTSWTAATAWFVGAAHAPGANGQWLLTAAHNVLSSVYPHNKDGKAKSLAGLVTAPADSIFVVAGWGATAITGWVDKVAVMPGYFNSIDDSRTDGAALHILNSPIPAAWYAQAPSLVSLPPAGTQAVPLNRTFHYPFVVAGVPGAINRYADLAGFYISGQLHAAAAGFTIATFDPIDVIKHPAKGHVEGDSLDNSTLTWNSAIVPTEAGFSGSPGLMQLPNAAGTPGLYITRDFVAVDAHSLFDALDEANARGFNFENPQFGDGLGHLWVLNRR</sequence>
<dbReference type="Proteomes" id="UP000077266">
    <property type="component" value="Unassembled WGS sequence"/>
</dbReference>
<evidence type="ECO:0000313" key="2">
    <source>
        <dbReference type="EMBL" id="KZV80824.1"/>
    </source>
</evidence>
<keyword evidence="3" id="KW-1185">Reference proteome</keyword>
<feature type="region of interest" description="Disordered" evidence="1">
    <location>
        <begin position="1"/>
        <end position="23"/>
    </location>
</feature>
<dbReference type="InParanoid" id="A0A165BKT0"/>
<evidence type="ECO:0000256" key="1">
    <source>
        <dbReference type="SAM" id="MobiDB-lite"/>
    </source>
</evidence>
<gene>
    <name evidence="2" type="ORF">EXIGLDRAFT_845218</name>
</gene>
<reference evidence="2 3" key="1">
    <citation type="journal article" date="2016" name="Mol. Biol. Evol.">
        <title>Comparative Genomics of Early-Diverging Mushroom-Forming Fungi Provides Insights into the Origins of Lignocellulose Decay Capabilities.</title>
        <authorList>
            <person name="Nagy L.G."/>
            <person name="Riley R."/>
            <person name="Tritt A."/>
            <person name="Adam C."/>
            <person name="Daum C."/>
            <person name="Floudas D."/>
            <person name="Sun H."/>
            <person name="Yadav J.S."/>
            <person name="Pangilinan J."/>
            <person name="Larsson K.H."/>
            <person name="Matsuura K."/>
            <person name="Barry K."/>
            <person name="Labutti K."/>
            <person name="Kuo R."/>
            <person name="Ohm R.A."/>
            <person name="Bhattacharya S.S."/>
            <person name="Shirouzu T."/>
            <person name="Yoshinaga Y."/>
            <person name="Martin F.M."/>
            <person name="Grigoriev I.V."/>
            <person name="Hibbett D.S."/>
        </authorList>
    </citation>
    <scope>NUCLEOTIDE SEQUENCE [LARGE SCALE GENOMIC DNA]</scope>
    <source>
        <strain evidence="2 3">HHB12029</strain>
    </source>
</reference>
<organism evidence="2 3">
    <name type="scientific">Exidia glandulosa HHB12029</name>
    <dbReference type="NCBI Taxonomy" id="1314781"/>
    <lineage>
        <taxon>Eukaryota</taxon>
        <taxon>Fungi</taxon>
        <taxon>Dikarya</taxon>
        <taxon>Basidiomycota</taxon>
        <taxon>Agaricomycotina</taxon>
        <taxon>Agaricomycetes</taxon>
        <taxon>Auriculariales</taxon>
        <taxon>Exidiaceae</taxon>
        <taxon>Exidia</taxon>
    </lineage>
</organism>
<name>A0A165BKT0_EXIGL</name>
<dbReference type="OrthoDB" id="2962800at2759"/>
<proteinExistence type="predicted"/>
<dbReference type="AlphaFoldDB" id="A0A165BKT0"/>